<dbReference type="InterPro" id="IPR007300">
    <property type="entry name" value="CidB/LrgB"/>
</dbReference>
<dbReference type="RefSeq" id="WP_188396282.1">
    <property type="nucleotide sequence ID" value="NZ_BMCG01000004.1"/>
</dbReference>
<keyword evidence="3 5" id="KW-1133">Transmembrane helix</keyword>
<comment type="subcellular location">
    <subcellularLocation>
        <location evidence="1">Membrane</location>
        <topology evidence="1">Multi-pass membrane protein</topology>
    </subcellularLocation>
</comment>
<feature type="transmembrane region" description="Helical" evidence="5">
    <location>
        <begin position="6"/>
        <end position="25"/>
    </location>
</feature>
<dbReference type="Proteomes" id="UP000620266">
    <property type="component" value="Unassembled WGS sequence"/>
</dbReference>
<evidence type="ECO:0000256" key="3">
    <source>
        <dbReference type="ARBA" id="ARBA00022989"/>
    </source>
</evidence>
<reference evidence="6" key="1">
    <citation type="journal article" date="2014" name="Int. J. Syst. Evol. Microbiol.">
        <title>Complete genome sequence of Corynebacterium casei LMG S-19264T (=DSM 44701T), isolated from a smear-ripened cheese.</title>
        <authorList>
            <consortium name="US DOE Joint Genome Institute (JGI-PGF)"/>
            <person name="Walter F."/>
            <person name="Albersmeier A."/>
            <person name="Kalinowski J."/>
            <person name="Ruckert C."/>
        </authorList>
    </citation>
    <scope>NUCLEOTIDE SEQUENCE</scope>
    <source>
        <strain evidence="6">CCM 7086</strain>
    </source>
</reference>
<feature type="transmembrane region" description="Helical" evidence="5">
    <location>
        <begin position="66"/>
        <end position="86"/>
    </location>
</feature>
<reference evidence="6" key="2">
    <citation type="submission" date="2020-09" db="EMBL/GenBank/DDBJ databases">
        <authorList>
            <person name="Sun Q."/>
            <person name="Sedlacek I."/>
        </authorList>
    </citation>
    <scope>NUCLEOTIDE SEQUENCE</scope>
    <source>
        <strain evidence="6">CCM 7086</strain>
    </source>
</reference>
<feature type="transmembrane region" description="Helical" evidence="5">
    <location>
        <begin position="98"/>
        <end position="123"/>
    </location>
</feature>
<accession>A0A8J2UN75</accession>
<feature type="transmembrane region" description="Helical" evidence="5">
    <location>
        <begin position="211"/>
        <end position="234"/>
    </location>
</feature>
<evidence type="ECO:0000313" key="6">
    <source>
        <dbReference type="EMBL" id="GGC12402.1"/>
    </source>
</evidence>
<sequence>MIAIDWANPLVATPVWSVATIVLYLGAQRLYRRWPRWWLSPLLITPLPLIAAACLLRVSYGDYILGTHWLVALLGPATVAFAVPIYEQRALIRRHWPVLLIGVLAGSVAAIASGWLLASVFHFDAALRESLLPRSMTTPFAMEVSGTIGGIPELTAVFVVVTGVAGAALGDIVIACLPLRSALARGALFGMGAHGAGVARAREVGTEEGAVAGLIMVMVGVVNVLGSALFMHLLRQ</sequence>
<keyword evidence="7" id="KW-1185">Reference proteome</keyword>
<evidence type="ECO:0000256" key="5">
    <source>
        <dbReference type="SAM" id="Phobius"/>
    </source>
</evidence>
<keyword evidence="2 5" id="KW-0812">Transmembrane</keyword>
<organism evidence="6 7">
    <name type="scientific">Oxalicibacterium flavum</name>
    <dbReference type="NCBI Taxonomy" id="179467"/>
    <lineage>
        <taxon>Bacteria</taxon>
        <taxon>Pseudomonadati</taxon>
        <taxon>Pseudomonadota</taxon>
        <taxon>Betaproteobacteria</taxon>
        <taxon>Burkholderiales</taxon>
        <taxon>Oxalobacteraceae</taxon>
        <taxon>Oxalicibacterium</taxon>
    </lineage>
</organism>
<feature type="transmembrane region" description="Helical" evidence="5">
    <location>
        <begin position="37"/>
        <end position="60"/>
    </location>
</feature>
<comment type="caution">
    <text evidence="6">The sequence shown here is derived from an EMBL/GenBank/DDBJ whole genome shotgun (WGS) entry which is preliminary data.</text>
</comment>
<dbReference type="AlphaFoldDB" id="A0A8J2UN75"/>
<protein>
    <submittedName>
        <fullName evidence="6">Murein hydrolase effector protein LrgB</fullName>
    </submittedName>
</protein>
<feature type="transmembrane region" description="Helical" evidence="5">
    <location>
        <begin position="154"/>
        <end position="175"/>
    </location>
</feature>
<evidence type="ECO:0000256" key="2">
    <source>
        <dbReference type="ARBA" id="ARBA00022692"/>
    </source>
</evidence>
<evidence type="ECO:0000256" key="1">
    <source>
        <dbReference type="ARBA" id="ARBA00004141"/>
    </source>
</evidence>
<dbReference type="PANTHER" id="PTHR30249:SF16">
    <property type="entry name" value="INNER MEMBRANE PROTEIN"/>
    <property type="match status" value="1"/>
</dbReference>
<dbReference type="Pfam" id="PF04172">
    <property type="entry name" value="LrgB"/>
    <property type="match status" value="1"/>
</dbReference>
<name>A0A8J2UN75_9BURK</name>
<dbReference type="GO" id="GO:0016787">
    <property type="term" value="F:hydrolase activity"/>
    <property type="evidence" value="ECO:0007669"/>
    <property type="project" value="UniProtKB-KW"/>
</dbReference>
<proteinExistence type="predicted"/>
<keyword evidence="4 5" id="KW-0472">Membrane</keyword>
<evidence type="ECO:0000313" key="7">
    <source>
        <dbReference type="Proteomes" id="UP000620266"/>
    </source>
</evidence>
<dbReference type="EMBL" id="BMCG01000004">
    <property type="protein sequence ID" value="GGC12402.1"/>
    <property type="molecule type" value="Genomic_DNA"/>
</dbReference>
<evidence type="ECO:0000256" key="4">
    <source>
        <dbReference type="ARBA" id="ARBA00023136"/>
    </source>
</evidence>
<keyword evidence="6" id="KW-0378">Hydrolase</keyword>
<dbReference type="PANTHER" id="PTHR30249">
    <property type="entry name" value="PUTATIVE SEROTONIN TRANSPORTER"/>
    <property type="match status" value="1"/>
</dbReference>
<gene>
    <name evidence="6" type="ORF">GCM10007205_21730</name>
</gene>
<dbReference type="GO" id="GO:0016020">
    <property type="term" value="C:membrane"/>
    <property type="evidence" value="ECO:0007669"/>
    <property type="project" value="UniProtKB-SubCell"/>
</dbReference>